<dbReference type="InterPro" id="IPR020845">
    <property type="entry name" value="AMP-binding_CS"/>
</dbReference>
<proteinExistence type="predicted"/>
<dbReference type="NCBIfam" id="TIGR01733">
    <property type="entry name" value="AA-adenyl-dom"/>
    <property type="match status" value="1"/>
</dbReference>
<dbReference type="InterPro" id="IPR025110">
    <property type="entry name" value="AMP-bd_C"/>
</dbReference>
<dbReference type="PROSITE" id="PS00455">
    <property type="entry name" value="AMP_BINDING"/>
    <property type="match status" value="1"/>
</dbReference>
<gene>
    <name evidence="3" type="ORF">RXV79_20505</name>
</gene>
<evidence type="ECO:0000259" key="2">
    <source>
        <dbReference type="Pfam" id="PF13193"/>
    </source>
</evidence>
<feature type="domain" description="AMP-dependent synthetase/ligase" evidence="1">
    <location>
        <begin position="14"/>
        <end position="387"/>
    </location>
</feature>
<sequence length="534" mass="58023">MPHDARSLRSGFLQSAARNGDRPALQLDGLVLSYRELRARAASFAQTLQQHAPAGEPALTAVFAHRSITAYAGVLGGLFRGHGYVPLNPGFPTDRTRGMLIRSECQSLIVDAHGAAQLGEVLQGVERPLVLLLPDHDDVSELTSVWPQHRFLGKADLVDGSAWTEGPVDPSGIAYLLFTSGSTGQPKGVMVAHRNAVPYVDAMVERYGVTEHDRFSQTFDLTFDLSVHDMFVCWERGACLCAPTNGQKMFPGKYITDCGITMWFSVPSTAVLMNKLKMLKPGKYPGLRFSLFCGEALPVEIVQKWAEAAPQSVIENLYGPTELTIACTLYRWDNETSPAQAEMGVVPIGEPYPGMKVLVADEQLREVPVGEPGELLMTGPQLTLGYYKDADRTAAAFVVPSGQSEVYYRTGDRVRRPLPGQPLVYFGRIDNQIKIQGYRVELGEIEAVMRQEAGVDVAIAIGWPVSASGADGIVGFLGADAADVDAIRQRVISRLPPYMHPSELRLVSEFPLNANGKVDRKALLASLSQSAAVA</sequence>
<dbReference type="PANTHER" id="PTHR45527">
    <property type="entry name" value="NONRIBOSOMAL PEPTIDE SYNTHETASE"/>
    <property type="match status" value="1"/>
</dbReference>
<reference evidence="3 4" key="1">
    <citation type="submission" date="2023-10" db="EMBL/GenBank/DDBJ databases">
        <title>Bacteria for the degradation of biodegradable plastic PBAT(Polybutylene adipate terephthalate).</title>
        <authorList>
            <person name="Weon H.-Y."/>
            <person name="Yeon J."/>
        </authorList>
    </citation>
    <scope>NUCLEOTIDE SEQUENCE [LARGE SCALE GENOMIC DNA]</scope>
    <source>
        <strain evidence="3 4">SBD 7-3</strain>
    </source>
</reference>
<dbReference type="InterPro" id="IPR000873">
    <property type="entry name" value="AMP-dep_synth/lig_dom"/>
</dbReference>
<evidence type="ECO:0000259" key="1">
    <source>
        <dbReference type="Pfam" id="PF00501"/>
    </source>
</evidence>
<name>A0ABZ0CXT3_9BURK</name>
<accession>A0ABZ0CXT3</accession>
<dbReference type="Proteomes" id="UP001303946">
    <property type="component" value="Chromosome"/>
</dbReference>
<feature type="domain" description="AMP-binding enzyme C-terminal" evidence="2">
    <location>
        <begin position="444"/>
        <end position="517"/>
    </location>
</feature>
<dbReference type="PANTHER" id="PTHR45527:SF1">
    <property type="entry name" value="FATTY ACID SYNTHASE"/>
    <property type="match status" value="1"/>
</dbReference>
<protein>
    <submittedName>
        <fullName evidence="3">Amino acid adenylation domain-containing protein</fullName>
    </submittedName>
</protein>
<evidence type="ECO:0000313" key="3">
    <source>
        <dbReference type="EMBL" id="WOB07289.1"/>
    </source>
</evidence>
<dbReference type="Pfam" id="PF00501">
    <property type="entry name" value="AMP-binding"/>
    <property type="match status" value="1"/>
</dbReference>
<dbReference type="Gene3D" id="3.40.50.12780">
    <property type="entry name" value="N-terminal domain of ligase-like"/>
    <property type="match status" value="1"/>
</dbReference>
<keyword evidence="4" id="KW-1185">Reference proteome</keyword>
<dbReference type="InterPro" id="IPR045851">
    <property type="entry name" value="AMP-bd_C_sf"/>
</dbReference>
<dbReference type="InterPro" id="IPR010071">
    <property type="entry name" value="AA_adenyl_dom"/>
</dbReference>
<dbReference type="SUPFAM" id="SSF56801">
    <property type="entry name" value="Acetyl-CoA synthetase-like"/>
    <property type="match status" value="1"/>
</dbReference>
<dbReference type="InterPro" id="IPR042099">
    <property type="entry name" value="ANL_N_sf"/>
</dbReference>
<dbReference type="EMBL" id="CP136336">
    <property type="protein sequence ID" value="WOB07289.1"/>
    <property type="molecule type" value="Genomic_DNA"/>
</dbReference>
<evidence type="ECO:0000313" key="4">
    <source>
        <dbReference type="Proteomes" id="UP001303946"/>
    </source>
</evidence>
<dbReference type="Gene3D" id="3.30.300.30">
    <property type="match status" value="1"/>
</dbReference>
<dbReference type="RefSeq" id="WP_316699960.1">
    <property type="nucleotide sequence ID" value="NZ_CP136336.1"/>
</dbReference>
<organism evidence="3 4">
    <name type="scientific">Piscinibacter gummiphilus</name>
    <dbReference type="NCBI Taxonomy" id="946333"/>
    <lineage>
        <taxon>Bacteria</taxon>
        <taxon>Pseudomonadati</taxon>
        <taxon>Pseudomonadota</taxon>
        <taxon>Betaproteobacteria</taxon>
        <taxon>Burkholderiales</taxon>
        <taxon>Sphaerotilaceae</taxon>
        <taxon>Piscinibacter</taxon>
    </lineage>
</organism>
<dbReference type="Pfam" id="PF13193">
    <property type="entry name" value="AMP-binding_C"/>
    <property type="match status" value="1"/>
</dbReference>